<comment type="subcellular location">
    <subcellularLocation>
        <location evidence="1">Cell membrane</location>
        <topology evidence="1">Multi-pass membrane protein</topology>
    </subcellularLocation>
</comment>
<feature type="transmembrane region" description="Helical" evidence="6">
    <location>
        <begin position="258"/>
        <end position="276"/>
    </location>
</feature>
<dbReference type="PANTHER" id="PTHR30213">
    <property type="entry name" value="INNER MEMBRANE PROTEIN YHJD"/>
    <property type="match status" value="1"/>
</dbReference>
<keyword evidence="3 6" id="KW-0812">Transmembrane</keyword>
<organism evidence="7 8">
    <name type="scientific">Thioclava sediminum</name>
    <dbReference type="NCBI Taxonomy" id="1915319"/>
    <lineage>
        <taxon>Bacteria</taxon>
        <taxon>Pseudomonadati</taxon>
        <taxon>Pseudomonadota</taxon>
        <taxon>Alphaproteobacteria</taxon>
        <taxon>Rhodobacterales</taxon>
        <taxon>Paracoccaceae</taxon>
        <taxon>Thioclava</taxon>
    </lineage>
</organism>
<dbReference type="InterPro" id="IPR017039">
    <property type="entry name" value="Virul_fac_BrkB"/>
</dbReference>
<dbReference type="Pfam" id="PF03631">
    <property type="entry name" value="Virul_fac_BrkB"/>
    <property type="match status" value="1"/>
</dbReference>
<reference evidence="7 8" key="1">
    <citation type="submission" date="2016-11" db="EMBL/GenBank/DDBJ databases">
        <title>A multilocus sequence analysis scheme for characterization of bacteria in the genus Thioclava.</title>
        <authorList>
            <person name="Liu Y."/>
            <person name="Shao Z."/>
        </authorList>
    </citation>
    <scope>NUCLEOTIDE SEQUENCE [LARGE SCALE GENOMIC DNA]</scope>
    <source>
        <strain evidence="7 8">TAW-CT134</strain>
    </source>
</reference>
<keyword evidence="4 6" id="KW-1133">Transmembrane helix</keyword>
<evidence type="ECO:0000313" key="8">
    <source>
        <dbReference type="Proteomes" id="UP000190787"/>
    </source>
</evidence>
<proteinExistence type="predicted"/>
<evidence type="ECO:0000256" key="5">
    <source>
        <dbReference type="ARBA" id="ARBA00023136"/>
    </source>
</evidence>
<keyword evidence="2" id="KW-1003">Cell membrane</keyword>
<keyword evidence="8" id="KW-1185">Reference proteome</keyword>
<dbReference type="PANTHER" id="PTHR30213:SF0">
    <property type="entry name" value="UPF0761 MEMBRANE PROTEIN YIHY"/>
    <property type="match status" value="1"/>
</dbReference>
<evidence type="ECO:0000313" key="7">
    <source>
        <dbReference type="EMBL" id="OOY23734.1"/>
    </source>
</evidence>
<keyword evidence="5 6" id="KW-0472">Membrane</keyword>
<feature type="transmembrane region" description="Helical" evidence="6">
    <location>
        <begin position="165"/>
        <end position="186"/>
    </location>
</feature>
<evidence type="ECO:0000256" key="6">
    <source>
        <dbReference type="SAM" id="Phobius"/>
    </source>
</evidence>
<feature type="transmembrane region" description="Helical" evidence="6">
    <location>
        <begin position="216"/>
        <end position="238"/>
    </location>
</feature>
<sequence>MTKRSGQGPRDDASSRRDRLVQAGLLGFGVYLMWRRYQDDRQAAIHGPTEGRSARHVPATRTDRYDRPADRALGRQAESPFDIPRAGWKAIAKRAYGQIDEDRVLAVAAGVTFYALLALFPALTATVSIYGIFADRQTMLQDLDALKNVIPPEALTLIRNQLEQLIGSSSNALGLASIFGILLALWSANGGAKAMIGALNVAYGEKERRSFVQLNAFGLGMTITGIVMVCALILVAAVLPVMLDYIPMGGALDAVLRWGRWPVMALVLMGMLMLLYRYAPARNAPRWIWVVPGAIAASILLLIVSAGFSFYTSNFANYSSTYGSIGAVVVLMMWIWLSTTAVLLGAEINSEAEHQTAQDSTIGDPRPLGARNAVVADAVAPAPARKR</sequence>
<dbReference type="RefSeq" id="WP_078601253.1">
    <property type="nucleotide sequence ID" value="NZ_MPZV01000003.1"/>
</dbReference>
<evidence type="ECO:0000256" key="4">
    <source>
        <dbReference type="ARBA" id="ARBA00022989"/>
    </source>
</evidence>
<name>A0ABX3MZX6_9RHOB</name>
<dbReference type="Proteomes" id="UP000190787">
    <property type="component" value="Unassembled WGS sequence"/>
</dbReference>
<feature type="transmembrane region" description="Helical" evidence="6">
    <location>
        <begin position="288"/>
        <end position="311"/>
    </location>
</feature>
<evidence type="ECO:0000256" key="2">
    <source>
        <dbReference type="ARBA" id="ARBA00022475"/>
    </source>
</evidence>
<feature type="transmembrane region" description="Helical" evidence="6">
    <location>
        <begin position="104"/>
        <end position="133"/>
    </location>
</feature>
<feature type="transmembrane region" description="Helical" evidence="6">
    <location>
        <begin position="323"/>
        <end position="346"/>
    </location>
</feature>
<dbReference type="NCBIfam" id="TIGR00765">
    <property type="entry name" value="yihY_not_rbn"/>
    <property type="match status" value="1"/>
</dbReference>
<evidence type="ECO:0000256" key="1">
    <source>
        <dbReference type="ARBA" id="ARBA00004651"/>
    </source>
</evidence>
<evidence type="ECO:0008006" key="9">
    <source>
        <dbReference type="Google" id="ProtNLM"/>
    </source>
</evidence>
<gene>
    <name evidence="7" type="ORF">BMI91_14825</name>
</gene>
<protein>
    <recommendedName>
        <fullName evidence="9">YihY/virulence factor BrkB family protein</fullName>
    </recommendedName>
</protein>
<accession>A0ABX3MZX6</accession>
<dbReference type="EMBL" id="MPZV01000003">
    <property type="protein sequence ID" value="OOY23734.1"/>
    <property type="molecule type" value="Genomic_DNA"/>
</dbReference>
<evidence type="ECO:0000256" key="3">
    <source>
        <dbReference type="ARBA" id="ARBA00022692"/>
    </source>
</evidence>
<comment type="caution">
    <text evidence="7">The sequence shown here is derived from an EMBL/GenBank/DDBJ whole genome shotgun (WGS) entry which is preliminary data.</text>
</comment>